<evidence type="ECO:0000256" key="6">
    <source>
        <dbReference type="ARBA" id="ARBA00023027"/>
    </source>
</evidence>
<dbReference type="GO" id="GO:0051707">
    <property type="term" value="P:response to other organism"/>
    <property type="evidence" value="ECO:0007669"/>
    <property type="project" value="UniProtKB-ARBA"/>
</dbReference>
<accession>A0A067JE77</accession>
<dbReference type="PANTHER" id="PTHR11017">
    <property type="entry name" value="LEUCINE-RICH REPEAT-CONTAINING PROTEIN"/>
    <property type="match status" value="1"/>
</dbReference>
<evidence type="ECO:0000313" key="10">
    <source>
        <dbReference type="Proteomes" id="UP000027138"/>
    </source>
</evidence>
<dbReference type="SMART" id="SM00255">
    <property type="entry name" value="TIR"/>
    <property type="match status" value="1"/>
</dbReference>
<dbReference type="InterPro" id="IPR036390">
    <property type="entry name" value="WH_DNA-bd_sf"/>
</dbReference>
<dbReference type="Pfam" id="PF00560">
    <property type="entry name" value="LRR_1"/>
    <property type="match status" value="1"/>
</dbReference>
<dbReference type="Pfam" id="PF20160">
    <property type="entry name" value="C-JID"/>
    <property type="match status" value="1"/>
</dbReference>
<reference evidence="9 10" key="1">
    <citation type="journal article" date="2014" name="PLoS ONE">
        <title>Global Analysis of Gene Expression Profiles in Physic Nut (Jatropha curcas L.) Seedlings Exposed to Salt Stress.</title>
        <authorList>
            <person name="Zhang L."/>
            <person name="Zhang C."/>
            <person name="Wu P."/>
            <person name="Chen Y."/>
            <person name="Li M."/>
            <person name="Jiang H."/>
            <person name="Wu G."/>
        </authorList>
    </citation>
    <scope>NUCLEOTIDE SEQUENCE [LARGE SCALE GENOMIC DNA]</scope>
    <source>
        <strain evidence="10">cv. GZQX0401</strain>
        <tissue evidence="9">Young leaves</tissue>
    </source>
</reference>
<dbReference type="SUPFAM" id="SSF52200">
    <property type="entry name" value="Toll/Interleukin receptor TIR domain"/>
    <property type="match status" value="1"/>
</dbReference>
<dbReference type="PRINTS" id="PR00364">
    <property type="entry name" value="DISEASERSIST"/>
</dbReference>
<evidence type="ECO:0000259" key="8">
    <source>
        <dbReference type="PROSITE" id="PS50104"/>
    </source>
</evidence>
<feature type="domain" description="TIR" evidence="8">
    <location>
        <begin position="16"/>
        <end position="171"/>
    </location>
</feature>
<evidence type="ECO:0000256" key="3">
    <source>
        <dbReference type="ARBA" id="ARBA00022737"/>
    </source>
</evidence>
<gene>
    <name evidence="9" type="ORF">JCGZ_25958</name>
</gene>
<dbReference type="EMBL" id="KK915447">
    <property type="protein sequence ID" value="KDP22127.1"/>
    <property type="molecule type" value="Genomic_DNA"/>
</dbReference>
<dbReference type="Pfam" id="PF25019">
    <property type="entry name" value="LRR_R13L1-DRL21"/>
    <property type="match status" value="1"/>
</dbReference>
<keyword evidence="5" id="KW-0611">Plant defense</keyword>
<dbReference type="InterPro" id="IPR000157">
    <property type="entry name" value="TIR_dom"/>
</dbReference>
<dbReference type="SMART" id="SM00369">
    <property type="entry name" value="LRR_TYP"/>
    <property type="match status" value="7"/>
</dbReference>
<dbReference type="STRING" id="180498.A0A067JE77"/>
<keyword evidence="10" id="KW-1185">Reference proteome</keyword>
<dbReference type="GO" id="GO:0006952">
    <property type="term" value="P:defense response"/>
    <property type="evidence" value="ECO:0007669"/>
    <property type="project" value="UniProtKB-KW"/>
</dbReference>
<dbReference type="GO" id="GO:0007165">
    <property type="term" value="P:signal transduction"/>
    <property type="evidence" value="ECO:0007669"/>
    <property type="project" value="InterPro"/>
</dbReference>
<proteinExistence type="predicted"/>
<dbReference type="InterPro" id="IPR035897">
    <property type="entry name" value="Toll_tir_struct_dom_sf"/>
</dbReference>
<dbReference type="InterPro" id="IPR001611">
    <property type="entry name" value="Leu-rich_rpt"/>
</dbReference>
<dbReference type="InterPro" id="IPR056789">
    <property type="entry name" value="LRR_R13L1-DRL21"/>
</dbReference>
<dbReference type="SUPFAM" id="SSF46785">
    <property type="entry name" value="Winged helix' DNA-binding domain"/>
    <property type="match status" value="1"/>
</dbReference>
<evidence type="ECO:0000256" key="7">
    <source>
        <dbReference type="ARBA" id="ARBA00047304"/>
    </source>
</evidence>
<dbReference type="Gene3D" id="1.10.8.430">
    <property type="entry name" value="Helical domain of apoptotic protease-activating factors"/>
    <property type="match status" value="1"/>
</dbReference>
<dbReference type="InterPro" id="IPR027417">
    <property type="entry name" value="P-loop_NTPase"/>
</dbReference>
<dbReference type="Pfam" id="PF23282">
    <property type="entry name" value="WHD_ROQ1"/>
    <property type="match status" value="1"/>
</dbReference>
<dbReference type="Pfam" id="PF07725">
    <property type="entry name" value="LRR_3"/>
    <property type="match status" value="1"/>
</dbReference>
<keyword evidence="6" id="KW-0520">NAD</keyword>
<dbReference type="Pfam" id="PF23598">
    <property type="entry name" value="LRR_14"/>
    <property type="match status" value="1"/>
</dbReference>
<organism evidence="9 10">
    <name type="scientific">Jatropha curcas</name>
    <name type="common">Barbados nut</name>
    <dbReference type="NCBI Taxonomy" id="180498"/>
    <lineage>
        <taxon>Eukaryota</taxon>
        <taxon>Viridiplantae</taxon>
        <taxon>Streptophyta</taxon>
        <taxon>Embryophyta</taxon>
        <taxon>Tracheophyta</taxon>
        <taxon>Spermatophyta</taxon>
        <taxon>Magnoliopsida</taxon>
        <taxon>eudicotyledons</taxon>
        <taxon>Gunneridae</taxon>
        <taxon>Pentapetalae</taxon>
        <taxon>rosids</taxon>
        <taxon>fabids</taxon>
        <taxon>Malpighiales</taxon>
        <taxon>Euphorbiaceae</taxon>
        <taxon>Crotonoideae</taxon>
        <taxon>Jatropheae</taxon>
        <taxon>Jatropha</taxon>
    </lineage>
</organism>
<dbReference type="OrthoDB" id="2018313at2759"/>
<dbReference type="PROSITE" id="PS50104">
    <property type="entry name" value="TIR"/>
    <property type="match status" value="1"/>
</dbReference>
<dbReference type="SUPFAM" id="SSF52540">
    <property type="entry name" value="P-loop containing nucleoside triphosphate hydrolases"/>
    <property type="match status" value="1"/>
</dbReference>
<dbReference type="Pfam" id="PF01582">
    <property type="entry name" value="TIR"/>
    <property type="match status" value="1"/>
</dbReference>
<dbReference type="Pfam" id="PF00931">
    <property type="entry name" value="NB-ARC"/>
    <property type="match status" value="1"/>
</dbReference>
<dbReference type="InterPro" id="IPR058192">
    <property type="entry name" value="WHD_ROQ1-like"/>
</dbReference>
<dbReference type="InterPro" id="IPR002182">
    <property type="entry name" value="NB-ARC"/>
</dbReference>
<dbReference type="InterPro" id="IPR003591">
    <property type="entry name" value="Leu-rich_rpt_typical-subtyp"/>
</dbReference>
<evidence type="ECO:0000256" key="5">
    <source>
        <dbReference type="ARBA" id="ARBA00022821"/>
    </source>
</evidence>
<name>A0A067JE77_JATCU</name>
<dbReference type="GO" id="GO:0061809">
    <property type="term" value="F:NAD+ nucleosidase activity, cyclic ADP-ribose generating"/>
    <property type="evidence" value="ECO:0007669"/>
    <property type="project" value="UniProtKB-EC"/>
</dbReference>
<dbReference type="InterPro" id="IPR044974">
    <property type="entry name" value="Disease_R_plants"/>
</dbReference>
<dbReference type="Gene3D" id="3.80.10.10">
    <property type="entry name" value="Ribonuclease Inhibitor"/>
    <property type="match status" value="5"/>
</dbReference>
<keyword evidence="4" id="KW-0378">Hydrolase</keyword>
<dbReference type="GO" id="GO:0043531">
    <property type="term" value="F:ADP binding"/>
    <property type="evidence" value="ECO:0007669"/>
    <property type="project" value="InterPro"/>
</dbReference>
<dbReference type="InterPro" id="IPR045344">
    <property type="entry name" value="C-JID"/>
</dbReference>
<dbReference type="Gene3D" id="3.40.50.10140">
    <property type="entry name" value="Toll/interleukin-1 receptor homology (TIR) domain"/>
    <property type="match status" value="1"/>
</dbReference>
<comment type="catalytic activity">
    <reaction evidence="7">
        <text>NAD(+) + H2O = ADP-D-ribose + nicotinamide + H(+)</text>
        <dbReference type="Rhea" id="RHEA:16301"/>
        <dbReference type="ChEBI" id="CHEBI:15377"/>
        <dbReference type="ChEBI" id="CHEBI:15378"/>
        <dbReference type="ChEBI" id="CHEBI:17154"/>
        <dbReference type="ChEBI" id="CHEBI:57540"/>
        <dbReference type="ChEBI" id="CHEBI:57967"/>
        <dbReference type="EC" id="3.2.2.6"/>
    </reaction>
    <physiologicalReaction direction="left-to-right" evidence="7">
        <dbReference type="Rhea" id="RHEA:16302"/>
    </physiologicalReaction>
</comment>
<evidence type="ECO:0000313" key="9">
    <source>
        <dbReference type="EMBL" id="KDP22127.1"/>
    </source>
</evidence>
<dbReference type="Gene3D" id="3.40.50.300">
    <property type="entry name" value="P-loop containing nucleotide triphosphate hydrolases"/>
    <property type="match status" value="1"/>
</dbReference>
<dbReference type="PROSITE" id="PS51450">
    <property type="entry name" value="LRR"/>
    <property type="match status" value="1"/>
</dbReference>
<sequence>MKMASNVETFVPPSSNYYHVLLSYKLEDTNKSLVSYLYKELERKGLLCFKANEKLPKEKSVPSEISNAIGLSRFAVVIISETYVSSNWCLDELEKIIQCKETKGLSVLPIFYNVDPLHVKDRVDSTLELEHVQRWREVLNKLALLDGFNSRDWTDDRKLIEEVAKVILKEWTDKFSSEINGLIGIDSRIEQIQSLLTVESEGVVFLGIWGMGGIGKTTIARALFDQISNDFEAAYFVANVREESEKRTLLRLRDEILSKILEDKNLNIGMRSVLPRLIVNILRRKRILIVLDDVSNLQQLTTLAGDHNWFGLGSRIIITSRDKQVLMNKADKIYEVKGLNHYEALQLLSLKAFKQNHPFEDYLELSQRVVCYTKGVPLALNVLGSFLYNKQIEEWECTLDKLEEYPNLEIQKVLKMSFDELESVDKDIFLDIACFFKGEDLDCVMSILDGCEFFPNIGISRLIDMSLISVVENKLDMHDLLQEMGQDIVRQESNKKPGERSRLWIPENIHHVLTKNKANIATEGIFLDISKIEKVNLSPVVFSRMCNLRLLKLYHNSSLSWKNPTGFVSESAADSSDGLQSLPDKLCYFHWHGYPWDSLPSNFSMENLVELNMPFSKVKELWNGVKPLEKLKRVDLHDSEHLTTLPDLSSAFNLERLILDNCTSLLEIPSSIQFLHNLVYLSLSNCKELQSLPSLSSLKSLTVLNLSNCLNLKKFPEISEDLEELHLDGTGVEEWPNSIQSFHKLMILSLDHCEDLRSLPSKIHLDSLEKLDLSWCSNLKKLPEVVGDVKYLDLGYTAIEELPSSIGSLSSLVKLNLEDTMIKSLPPSIGNLSSLVELNLKESSIEELPSSIGYLSSLVKLHMAVTSIEELPSSIGHLSSLVELNLEKSSLTALPLSIGGLTSLVKLNLAVTEVKELPPSIGCLSSLVELNLSQCPSLGILPSSIGELKCLEKLYLCGLRKLKSLPSGLSKLKRLQDLYLNHCTKVSKLPSLSGFGSLRDLVLSYTGIIKIPGTLGYLSSLQVLLLNGNNFMRMPASIKQLSWLEVLEVSYCKRLKSLPELPSRIRVLLAHNCTSLKTVSNPFIQPQELQELSPEDKFGFTFANCINLEKNSCGYIVENTLLKFQLLATALQQLSTRHGDILVSPVVCFPGNEIPECFRYQNTGFSITTLLPPNWYKTKLVGFTFCAVIELENTPYQDGFVFQCNCRIENEYGDNLEFCSKEIGEWGNRFKFESDHIFLWNTSCVDVLTEERYNRLREKSCTATFEFGSFVEDDFKVGLPAANNFKIKSCGFNPVYSKGSEKEPNSKQSCLDFGEQLMEIQTNKKRSFEEYGIQEEKKESQHKKLK</sequence>
<dbReference type="InterPro" id="IPR032675">
    <property type="entry name" value="LRR_dom_sf"/>
</dbReference>
<evidence type="ECO:0000256" key="2">
    <source>
        <dbReference type="ARBA" id="ARBA00022614"/>
    </source>
</evidence>
<dbReference type="SUPFAM" id="SSF52058">
    <property type="entry name" value="L domain-like"/>
    <property type="match status" value="2"/>
</dbReference>
<dbReference type="PANTHER" id="PTHR11017:SF332">
    <property type="entry name" value="ADP-RIBOSYL CYCLASE_CYCLIC ADP-RIBOSE HYDROLASE"/>
    <property type="match status" value="1"/>
</dbReference>
<dbReference type="InterPro" id="IPR011713">
    <property type="entry name" value="Leu-rich_rpt_3"/>
</dbReference>
<dbReference type="EC" id="3.2.2.6" evidence="1"/>
<keyword evidence="3" id="KW-0677">Repeat</keyword>
<dbReference type="Proteomes" id="UP000027138">
    <property type="component" value="Unassembled WGS sequence"/>
</dbReference>
<protein>
    <recommendedName>
        <fullName evidence="1">ADP-ribosyl cyclase/cyclic ADP-ribose hydrolase</fullName>
        <ecNumber evidence="1">3.2.2.6</ecNumber>
    </recommendedName>
</protein>
<keyword evidence="2" id="KW-0433">Leucine-rich repeat</keyword>
<dbReference type="FunFam" id="3.80.10.10:FF:000386">
    <property type="entry name" value="Disease resistance protein RPS4"/>
    <property type="match status" value="1"/>
</dbReference>
<evidence type="ECO:0000256" key="4">
    <source>
        <dbReference type="ARBA" id="ARBA00022801"/>
    </source>
</evidence>
<dbReference type="InterPro" id="IPR042197">
    <property type="entry name" value="Apaf_helical"/>
</dbReference>
<evidence type="ECO:0000256" key="1">
    <source>
        <dbReference type="ARBA" id="ARBA00011982"/>
    </source>
</evidence>
<dbReference type="InterPro" id="IPR055414">
    <property type="entry name" value="LRR_R13L4/SHOC2-like"/>
</dbReference>